<proteinExistence type="inferred from homology"/>
<dbReference type="AlphaFoldDB" id="A0A8J5MJX6"/>
<dbReference type="Gene3D" id="3.40.640.10">
    <property type="entry name" value="Type I PLP-dependent aspartate aminotransferase-like (Major domain)"/>
    <property type="match status" value="1"/>
</dbReference>
<evidence type="ECO:0000256" key="4">
    <source>
        <dbReference type="ARBA" id="ARBA00022898"/>
    </source>
</evidence>
<dbReference type="EMBL" id="JAHLQT010045000">
    <property type="protein sequence ID" value="KAG7154176.1"/>
    <property type="molecule type" value="Genomic_DNA"/>
</dbReference>
<evidence type="ECO:0000256" key="3">
    <source>
        <dbReference type="ARBA" id="ARBA00022793"/>
    </source>
</evidence>
<dbReference type="PANTHER" id="PTHR45677:SF8">
    <property type="entry name" value="CYSTEINE SULFINIC ACID DECARBOXYLASE"/>
    <property type="match status" value="1"/>
</dbReference>
<evidence type="ECO:0000256" key="5">
    <source>
        <dbReference type="ARBA" id="ARBA00023239"/>
    </source>
</evidence>
<protein>
    <submittedName>
        <fullName evidence="7">Acidic amino acid decarboxylase GADL1-like 1</fullName>
    </submittedName>
</protein>
<organism evidence="7 8">
    <name type="scientific">Homarus americanus</name>
    <name type="common">American lobster</name>
    <dbReference type="NCBI Taxonomy" id="6706"/>
    <lineage>
        <taxon>Eukaryota</taxon>
        <taxon>Metazoa</taxon>
        <taxon>Ecdysozoa</taxon>
        <taxon>Arthropoda</taxon>
        <taxon>Crustacea</taxon>
        <taxon>Multicrustacea</taxon>
        <taxon>Malacostraca</taxon>
        <taxon>Eumalacostraca</taxon>
        <taxon>Eucarida</taxon>
        <taxon>Decapoda</taxon>
        <taxon>Pleocyemata</taxon>
        <taxon>Astacidea</taxon>
        <taxon>Nephropoidea</taxon>
        <taxon>Nephropidae</taxon>
        <taxon>Homarus</taxon>
    </lineage>
</organism>
<evidence type="ECO:0000256" key="6">
    <source>
        <dbReference type="RuleBase" id="RU000382"/>
    </source>
</evidence>
<dbReference type="GO" id="GO:0016831">
    <property type="term" value="F:carboxy-lyase activity"/>
    <property type="evidence" value="ECO:0007669"/>
    <property type="project" value="UniProtKB-KW"/>
</dbReference>
<dbReference type="Pfam" id="PF00282">
    <property type="entry name" value="Pyridoxal_deC"/>
    <property type="match status" value="1"/>
</dbReference>
<keyword evidence="5 6" id="KW-0456">Lyase</keyword>
<reference evidence="7" key="1">
    <citation type="journal article" date="2021" name="Sci. Adv.">
        <title>The American lobster genome reveals insights on longevity, neural, and immune adaptations.</title>
        <authorList>
            <person name="Polinski J.M."/>
            <person name="Zimin A.V."/>
            <person name="Clark K.F."/>
            <person name="Kohn A.B."/>
            <person name="Sadowski N."/>
            <person name="Timp W."/>
            <person name="Ptitsyn A."/>
            <person name="Khanna P."/>
            <person name="Romanova D.Y."/>
            <person name="Williams P."/>
            <person name="Greenwood S.J."/>
            <person name="Moroz L.L."/>
            <person name="Walt D.R."/>
            <person name="Bodnar A.G."/>
        </authorList>
    </citation>
    <scope>NUCLEOTIDE SEQUENCE</scope>
    <source>
        <strain evidence="7">GMGI-L3</strain>
    </source>
</reference>
<dbReference type="Gene3D" id="3.90.1150.170">
    <property type="match status" value="1"/>
</dbReference>
<evidence type="ECO:0000313" key="7">
    <source>
        <dbReference type="EMBL" id="KAG7154176.1"/>
    </source>
</evidence>
<dbReference type="GO" id="GO:0019752">
    <property type="term" value="P:carboxylic acid metabolic process"/>
    <property type="evidence" value="ECO:0007669"/>
    <property type="project" value="InterPro"/>
</dbReference>
<dbReference type="InterPro" id="IPR015421">
    <property type="entry name" value="PyrdxlP-dep_Trfase_major"/>
</dbReference>
<name>A0A8J5MJX6_HOMAM</name>
<dbReference type="InterPro" id="IPR002129">
    <property type="entry name" value="PyrdxlP-dep_de-COase"/>
</dbReference>
<dbReference type="GO" id="GO:0030170">
    <property type="term" value="F:pyridoxal phosphate binding"/>
    <property type="evidence" value="ECO:0007669"/>
    <property type="project" value="InterPro"/>
</dbReference>
<keyword evidence="4 6" id="KW-0663">Pyridoxal phosphate</keyword>
<keyword evidence="3" id="KW-0210">Decarboxylase</keyword>
<comment type="similarity">
    <text evidence="2 6">Belongs to the group II decarboxylase family.</text>
</comment>
<feature type="non-terminal residue" evidence="7">
    <location>
        <position position="1"/>
    </location>
</feature>
<dbReference type="InterPro" id="IPR015424">
    <property type="entry name" value="PyrdxlP-dep_Trfase"/>
</dbReference>
<dbReference type="Proteomes" id="UP000747542">
    <property type="component" value="Unassembled WGS sequence"/>
</dbReference>
<comment type="cofactor">
    <cofactor evidence="1 6">
        <name>pyridoxal 5'-phosphate</name>
        <dbReference type="ChEBI" id="CHEBI:597326"/>
    </cofactor>
</comment>
<evidence type="ECO:0000256" key="1">
    <source>
        <dbReference type="ARBA" id="ARBA00001933"/>
    </source>
</evidence>
<comment type="caution">
    <text evidence="7">The sequence shown here is derived from an EMBL/GenBank/DDBJ whole genome shotgun (WGS) entry which is preliminary data.</text>
</comment>
<evidence type="ECO:0000256" key="2">
    <source>
        <dbReference type="ARBA" id="ARBA00009533"/>
    </source>
</evidence>
<gene>
    <name evidence="7" type="primary">Gadl1-L1</name>
    <name evidence="7" type="ORF">Hamer_G020485</name>
</gene>
<accession>A0A8J5MJX6</accession>
<evidence type="ECO:0000313" key="8">
    <source>
        <dbReference type="Proteomes" id="UP000747542"/>
    </source>
</evidence>
<dbReference type="PANTHER" id="PTHR45677">
    <property type="entry name" value="GLUTAMATE DECARBOXYLASE-RELATED"/>
    <property type="match status" value="1"/>
</dbReference>
<keyword evidence="8" id="KW-1185">Reference proteome</keyword>
<dbReference type="SUPFAM" id="SSF53383">
    <property type="entry name" value="PLP-dependent transferases"/>
    <property type="match status" value="1"/>
</dbReference>
<dbReference type="GO" id="GO:0005737">
    <property type="term" value="C:cytoplasm"/>
    <property type="evidence" value="ECO:0007669"/>
    <property type="project" value="TreeGrafter"/>
</dbReference>
<sequence length="393" mass="43930">MRLDSIVIYGGIRGITHNSSIISSGATLSSTSVDCHKLSGSISNLCAMMLARHNKNPDIKQSGIFNLKPLVAFTSDQSHYSIKKGGSILGLGMDNVVLVQTDSWGRMLPRALKEAVKEARRKGGDPFFVNATGGSTVLGSCDPLGDIADVCQEEELWLHVDSRYLYQQDKFYDDNYDLGDKSIQCGRKPDALKLYLALCVYGLDQMEQRVDDAFKAARYLQERIVTRPGFRPVISDEVFCVNTCFWYIPPSLRGQPETQEWWEKLSKVAPKIFERMMTKGTLVVVYQPIVNKTLVNFFRVTPTTVPTPTFKDIDYILDETEKLGCHDRCLADNAVLLIACSISEVPVLSDGQAVLHIASIRLLRKPEGNVSLHMCSRQPLPRSFRVFIRGTNP</sequence>